<feature type="compositionally biased region" description="Basic and acidic residues" evidence="1">
    <location>
        <begin position="10"/>
        <end position="21"/>
    </location>
</feature>
<evidence type="ECO:0000256" key="1">
    <source>
        <dbReference type="SAM" id="MobiDB-lite"/>
    </source>
</evidence>
<gene>
    <name evidence="2" type="ORF">Y1Q_0021790</name>
</gene>
<dbReference type="Proteomes" id="UP000050525">
    <property type="component" value="Unassembled WGS sequence"/>
</dbReference>
<proteinExistence type="predicted"/>
<dbReference type="AlphaFoldDB" id="A0A151PAY1"/>
<accession>A0A151PAY1</accession>
<name>A0A151PAY1_ALLMI</name>
<dbReference type="EMBL" id="AKHW03000533">
    <property type="protein sequence ID" value="KYO46256.1"/>
    <property type="molecule type" value="Genomic_DNA"/>
</dbReference>
<evidence type="ECO:0000313" key="3">
    <source>
        <dbReference type="Proteomes" id="UP000050525"/>
    </source>
</evidence>
<comment type="caution">
    <text evidence="2">The sequence shown here is derived from an EMBL/GenBank/DDBJ whole genome shotgun (WGS) entry which is preliminary data.</text>
</comment>
<protein>
    <submittedName>
        <fullName evidence="2">Uncharacterized protein</fullName>
    </submittedName>
</protein>
<organism evidence="2 3">
    <name type="scientific">Alligator mississippiensis</name>
    <name type="common">American alligator</name>
    <dbReference type="NCBI Taxonomy" id="8496"/>
    <lineage>
        <taxon>Eukaryota</taxon>
        <taxon>Metazoa</taxon>
        <taxon>Chordata</taxon>
        <taxon>Craniata</taxon>
        <taxon>Vertebrata</taxon>
        <taxon>Euteleostomi</taxon>
        <taxon>Archelosauria</taxon>
        <taxon>Archosauria</taxon>
        <taxon>Crocodylia</taxon>
        <taxon>Alligatoridae</taxon>
        <taxon>Alligatorinae</taxon>
        <taxon>Alligator</taxon>
    </lineage>
</organism>
<reference evidence="2 3" key="1">
    <citation type="journal article" date="2012" name="Genome Biol.">
        <title>Sequencing three crocodilian genomes to illuminate the evolution of archosaurs and amniotes.</title>
        <authorList>
            <person name="St John J.A."/>
            <person name="Braun E.L."/>
            <person name="Isberg S.R."/>
            <person name="Miles L.G."/>
            <person name="Chong A.Y."/>
            <person name="Gongora J."/>
            <person name="Dalzell P."/>
            <person name="Moran C."/>
            <person name="Bed'hom B."/>
            <person name="Abzhanov A."/>
            <person name="Burgess S.C."/>
            <person name="Cooksey A.M."/>
            <person name="Castoe T.A."/>
            <person name="Crawford N.G."/>
            <person name="Densmore L.D."/>
            <person name="Drew J.C."/>
            <person name="Edwards S.V."/>
            <person name="Faircloth B.C."/>
            <person name="Fujita M.K."/>
            <person name="Greenwold M.J."/>
            <person name="Hoffmann F.G."/>
            <person name="Howard J.M."/>
            <person name="Iguchi T."/>
            <person name="Janes D.E."/>
            <person name="Khan S.Y."/>
            <person name="Kohno S."/>
            <person name="de Koning A.J."/>
            <person name="Lance S.L."/>
            <person name="McCarthy F.M."/>
            <person name="McCormack J.E."/>
            <person name="Merchant M.E."/>
            <person name="Peterson D.G."/>
            <person name="Pollock D.D."/>
            <person name="Pourmand N."/>
            <person name="Raney B.J."/>
            <person name="Roessler K.A."/>
            <person name="Sanford J.R."/>
            <person name="Sawyer R.H."/>
            <person name="Schmidt C.J."/>
            <person name="Triplett E.W."/>
            <person name="Tuberville T.D."/>
            <person name="Venegas-Anaya M."/>
            <person name="Howard J.T."/>
            <person name="Jarvis E.D."/>
            <person name="Guillette L.J.Jr."/>
            <person name="Glenn T.C."/>
            <person name="Green R.E."/>
            <person name="Ray D.A."/>
        </authorList>
    </citation>
    <scope>NUCLEOTIDE SEQUENCE [LARGE SCALE GENOMIC DNA]</scope>
    <source>
        <strain evidence="2">KSC_2009_1</strain>
    </source>
</reference>
<feature type="region of interest" description="Disordered" evidence="1">
    <location>
        <begin position="1"/>
        <end position="32"/>
    </location>
</feature>
<keyword evidence="3" id="KW-1185">Reference proteome</keyword>
<evidence type="ECO:0000313" key="2">
    <source>
        <dbReference type="EMBL" id="KYO46256.1"/>
    </source>
</evidence>
<sequence length="124" mass="13547">MQGKGGSKSRSRETAGQREAGDGGGEAVGQHRGEVPLPCRLKALAVPLSWVLQAVIQGQHCRGSYVGPRELRLEHHNASGNDGNLALSCEKIRPHKEYERSCKGYSREEALTYTFKKVAEDTSK</sequence>